<dbReference type="InterPro" id="IPR013486">
    <property type="entry name" value="SpoIID/LytB"/>
</dbReference>
<keyword evidence="3" id="KW-1185">Reference proteome</keyword>
<comment type="caution">
    <text evidence="2">The sequence shown here is derived from an EMBL/GenBank/DDBJ whole genome shotgun (WGS) entry which is preliminary data.</text>
</comment>
<evidence type="ECO:0000313" key="3">
    <source>
        <dbReference type="Proteomes" id="UP000774750"/>
    </source>
</evidence>
<proteinExistence type="predicted"/>
<accession>A0A938X4E6</accession>
<dbReference type="NCBIfam" id="TIGR02669">
    <property type="entry name" value="SpoIID_LytB"/>
    <property type="match status" value="1"/>
</dbReference>
<dbReference type="NCBIfam" id="TIGR02870">
    <property type="entry name" value="spore_II_D"/>
    <property type="match status" value="1"/>
</dbReference>
<sequence>MKRFFSVFFFIFLTLLLIPAIVLLRIPKDQSGIYLVENTQTKQTLSLTPLEYIKGVVAAEIPMSYHEEAVKAQAVAAHSYALYRIQQCLNDPEYIPGTPYLTTDPATCQAYLDEAGRKELWGDAFAAYEEKLTNAVNAVINDVLLYEDKPALAMFHAVSSGKTENAADVFSTSTAYLVSVTSEGDSLSPAYSETKTVTTDEMKNALLSIDSSIALSEDPASWFQDVVRSEAGSVLTITVGDKSIKGTDLRTKLSLASANFTISFASDVFTIETKGKGHGVGMSQYGADFFARQGKSYKEILAHYYPGTTLSAIRSS</sequence>
<evidence type="ECO:0000259" key="1">
    <source>
        <dbReference type="Pfam" id="PF08486"/>
    </source>
</evidence>
<dbReference type="Proteomes" id="UP000774750">
    <property type="component" value="Unassembled WGS sequence"/>
</dbReference>
<reference evidence="2" key="2">
    <citation type="journal article" date="2021" name="Sci. Rep.">
        <title>The distribution of antibiotic resistance genes in chicken gut microbiota commensals.</title>
        <authorList>
            <person name="Juricova H."/>
            <person name="Matiasovicova J."/>
            <person name="Kubasova T."/>
            <person name="Cejkova D."/>
            <person name="Rychlik I."/>
        </authorList>
    </citation>
    <scope>NUCLEOTIDE SEQUENCE</scope>
    <source>
        <strain evidence="2">An559</strain>
    </source>
</reference>
<evidence type="ECO:0000313" key="2">
    <source>
        <dbReference type="EMBL" id="MBM6919578.1"/>
    </source>
</evidence>
<name>A0A938X4E6_9FIRM</name>
<dbReference type="RefSeq" id="WP_204443495.1">
    <property type="nucleotide sequence ID" value="NZ_JACJKY010000001.1"/>
</dbReference>
<dbReference type="InterPro" id="IPR014225">
    <property type="entry name" value="Spore_II_D_firmicutes"/>
</dbReference>
<dbReference type="EMBL" id="JACJKY010000001">
    <property type="protein sequence ID" value="MBM6919578.1"/>
    <property type="molecule type" value="Genomic_DNA"/>
</dbReference>
<dbReference type="GO" id="GO:0030435">
    <property type="term" value="P:sporulation resulting in formation of a cellular spore"/>
    <property type="evidence" value="ECO:0007669"/>
    <property type="project" value="InterPro"/>
</dbReference>
<gene>
    <name evidence="2" type="primary">spoIID</name>
    <name evidence="2" type="ORF">H6A12_00115</name>
</gene>
<organism evidence="2 3">
    <name type="scientific">Merdimmobilis hominis</name>
    <dbReference type="NCBI Taxonomy" id="2897707"/>
    <lineage>
        <taxon>Bacteria</taxon>
        <taxon>Bacillati</taxon>
        <taxon>Bacillota</taxon>
        <taxon>Clostridia</taxon>
        <taxon>Eubacteriales</taxon>
        <taxon>Oscillospiraceae</taxon>
        <taxon>Merdimmobilis</taxon>
    </lineage>
</organism>
<protein>
    <submittedName>
        <fullName evidence="2">Stage II sporulation protein D</fullName>
    </submittedName>
</protein>
<dbReference type="AlphaFoldDB" id="A0A938X4E6"/>
<dbReference type="InterPro" id="IPR013693">
    <property type="entry name" value="SpoIID/LytB_N"/>
</dbReference>
<feature type="domain" description="Sporulation stage II protein D amidase enhancer LytB N-terminal" evidence="1">
    <location>
        <begin position="47"/>
        <end position="146"/>
    </location>
</feature>
<dbReference type="Pfam" id="PF08486">
    <property type="entry name" value="SpoIID"/>
    <property type="match status" value="1"/>
</dbReference>
<reference evidence="2" key="1">
    <citation type="submission" date="2020-08" db="EMBL/GenBank/DDBJ databases">
        <authorList>
            <person name="Cejkova D."/>
            <person name="Kubasova T."/>
            <person name="Jahodarova E."/>
            <person name="Rychlik I."/>
        </authorList>
    </citation>
    <scope>NUCLEOTIDE SEQUENCE</scope>
    <source>
        <strain evidence="2">An559</strain>
    </source>
</reference>